<dbReference type="InterPro" id="IPR008902">
    <property type="entry name" value="Rhamnosid_concanavalin"/>
</dbReference>
<evidence type="ECO:0000259" key="2">
    <source>
        <dbReference type="Pfam" id="PF17389"/>
    </source>
</evidence>
<dbReference type="InterPro" id="IPR035396">
    <property type="entry name" value="Bac_rhamnosid6H"/>
</dbReference>
<feature type="domain" description="Alpha-L-rhamnosidase six-hairpin glycosidase" evidence="2">
    <location>
        <begin position="132"/>
        <end position="205"/>
    </location>
</feature>
<keyword evidence="4" id="KW-1185">Reference proteome</keyword>
<dbReference type="Pfam" id="PF17389">
    <property type="entry name" value="Bac_rhamnosid6H"/>
    <property type="match status" value="1"/>
</dbReference>
<evidence type="ECO:0000313" key="3">
    <source>
        <dbReference type="EMBL" id="MFD1051447.1"/>
    </source>
</evidence>
<feature type="non-terminal residue" evidence="3">
    <location>
        <position position="206"/>
    </location>
</feature>
<dbReference type="PANTHER" id="PTHR33307:SF6">
    <property type="entry name" value="ALPHA-RHAMNOSIDASE (EUROFUNG)-RELATED"/>
    <property type="match status" value="1"/>
</dbReference>
<dbReference type="Proteomes" id="UP001597045">
    <property type="component" value="Unassembled WGS sequence"/>
</dbReference>
<comment type="caution">
    <text evidence="3">The sequence shown here is derived from an EMBL/GenBank/DDBJ whole genome shotgun (WGS) entry which is preliminary data.</text>
</comment>
<dbReference type="EMBL" id="JBHTIS010003603">
    <property type="protein sequence ID" value="MFD1051447.1"/>
    <property type="molecule type" value="Genomic_DNA"/>
</dbReference>
<protein>
    <submittedName>
        <fullName evidence="3">Family 78 glycoside hydrolase catalytic domain</fullName>
    </submittedName>
</protein>
<proteinExistence type="predicted"/>
<reference evidence="4" key="1">
    <citation type="journal article" date="2019" name="Int. J. Syst. Evol. Microbiol.">
        <title>The Global Catalogue of Microorganisms (GCM) 10K type strain sequencing project: providing services to taxonomists for standard genome sequencing and annotation.</title>
        <authorList>
            <consortium name="The Broad Institute Genomics Platform"/>
            <consortium name="The Broad Institute Genome Sequencing Center for Infectious Disease"/>
            <person name="Wu L."/>
            <person name="Ma J."/>
        </authorList>
    </citation>
    <scope>NUCLEOTIDE SEQUENCE [LARGE SCALE GENOMIC DNA]</scope>
    <source>
        <strain evidence="4">JCM 31486</strain>
    </source>
</reference>
<organism evidence="3 4">
    <name type="scientific">Kibdelosporangium lantanae</name>
    <dbReference type="NCBI Taxonomy" id="1497396"/>
    <lineage>
        <taxon>Bacteria</taxon>
        <taxon>Bacillati</taxon>
        <taxon>Actinomycetota</taxon>
        <taxon>Actinomycetes</taxon>
        <taxon>Pseudonocardiales</taxon>
        <taxon>Pseudonocardiaceae</taxon>
        <taxon>Kibdelosporangium</taxon>
    </lineage>
</organism>
<name>A0ABW3MMH6_9PSEU</name>
<sequence length="206" mass="23296">MLDPPKGTLRAQRHEPIEVVETVVPAITEPRPGVYLADMGRTMAGWATLTVEAPEGTRIQLRYGEKLDDDGGVVWQSRLVPGRHQTDEYVCAGGGVETWEPRFTYKGFRYVEITGARPRALVGRVVHTKVAETGFFRCSEPFFEQLDQAMRRTIRNNLHGIPTDTPMYEKNGWTGDVQVAVPAMTFAFDMRRLLAKWLDDVRDSQT</sequence>
<feature type="domain" description="Alpha-L-rhamnosidase concanavalin-like" evidence="1">
    <location>
        <begin position="31"/>
        <end position="119"/>
    </location>
</feature>
<evidence type="ECO:0000313" key="4">
    <source>
        <dbReference type="Proteomes" id="UP001597045"/>
    </source>
</evidence>
<accession>A0ABW3MMH6</accession>
<evidence type="ECO:0000259" key="1">
    <source>
        <dbReference type="Pfam" id="PF05592"/>
    </source>
</evidence>
<dbReference type="Pfam" id="PF05592">
    <property type="entry name" value="Bac_rhamnosid"/>
    <property type="match status" value="1"/>
</dbReference>
<gene>
    <name evidence="3" type="ORF">ACFQ1S_40835</name>
</gene>
<dbReference type="InterPro" id="IPR012341">
    <property type="entry name" value="6hp_glycosidase-like_sf"/>
</dbReference>
<dbReference type="InterPro" id="IPR016007">
    <property type="entry name" value="Alpha_rhamnosid"/>
</dbReference>
<dbReference type="Gene3D" id="2.60.120.260">
    <property type="entry name" value="Galactose-binding domain-like"/>
    <property type="match status" value="1"/>
</dbReference>
<dbReference type="PANTHER" id="PTHR33307">
    <property type="entry name" value="ALPHA-RHAMNOSIDASE (EUROFUNG)"/>
    <property type="match status" value="1"/>
</dbReference>
<keyword evidence="3" id="KW-0378">Hydrolase</keyword>
<dbReference type="Gene3D" id="1.50.10.10">
    <property type="match status" value="1"/>
</dbReference>
<dbReference type="GO" id="GO:0016787">
    <property type="term" value="F:hydrolase activity"/>
    <property type="evidence" value="ECO:0007669"/>
    <property type="project" value="UniProtKB-KW"/>
</dbReference>